<proteinExistence type="predicted"/>
<reference evidence="2" key="1">
    <citation type="submission" date="2021-01" db="EMBL/GenBank/DDBJ databases">
        <authorList>
            <person name="Kaushik A."/>
        </authorList>
    </citation>
    <scope>NUCLEOTIDE SEQUENCE</scope>
    <source>
        <strain evidence="2">Type strain: AG8-Rh-89/</strain>
    </source>
</reference>
<keyword evidence="1" id="KW-0812">Transmembrane</keyword>
<feature type="transmembrane region" description="Helical" evidence="1">
    <location>
        <begin position="111"/>
        <end position="129"/>
    </location>
</feature>
<keyword evidence="1" id="KW-1133">Transmembrane helix</keyword>
<evidence type="ECO:0000313" key="2">
    <source>
        <dbReference type="EMBL" id="CAE6451871.1"/>
    </source>
</evidence>
<comment type="caution">
    <text evidence="2">The sequence shown here is derived from an EMBL/GenBank/DDBJ whole genome shotgun (WGS) entry which is preliminary data.</text>
</comment>
<organism evidence="2 3">
    <name type="scientific">Rhizoctonia solani</name>
    <dbReference type="NCBI Taxonomy" id="456999"/>
    <lineage>
        <taxon>Eukaryota</taxon>
        <taxon>Fungi</taxon>
        <taxon>Dikarya</taxon>
        <taxon>Basidiomycota</taxon>
        <taxon>Agaricomycotina</taxon>
        <taxon>Agaricomycetes</taxon>
        <taxon>Cantharellales</taxon>
        <taxon>Ceratobasidiaceae</taxon>
        <taxon>Rhizoctonia</taxon>
    </lineage>
</organism>
<dbReference type="EMBL" id="CAJMWZ010002241">
    <property type="protein sequence ID" value="CAE6451871.1"/>
    <property type="molecule type" value="Genomic_DNA"/>
</dbReference>
<accession>A0A8H3GIX9</accession>
<protein>
    <submittedName>
        <fullName evidence="2">Uncharacterized protein</fullName>
    </submittedName>
</protein>
<gene>
    <name evidence="2" type="ORF">RDB_LOCUS42178</name>
</gene>
<feature type="transmembrane region" description="Helical" evidence="1">
    <location>
        <begin position="86"/>
        <end position="105"/>
    </location>
</feature>
<dbReference type="Proteomes" id="UP000663850">
    <property type="component" value="Unassembled WGS sequence"/>
</dbReference>
<name>A0A8H3GIX9_9AGAM</name>
<sequence>MADYLIVYQLALARDARAIHGMRYALHFGFDVPIPVGLIHAYMNSLETSANTIVINLSTQFLTVHAGDPNPILQSPPFGVMFDSSWLVLATWWILGCVTGLSMFVVTAVEYGGFAVFVLMLVLCVWFNLRFGDSGVGIGLAEEQEEALGYSILPISTEI</sequence>
<keyword evidence="1" id="KW-0472">Membrane</keyword>
<evidence type="ECO:0000256" key="1">
    <source>
        <dbReference type="SAM" id="Phobius"/>
    </source>
</evidence>
<dbReference type="AlphaFoldDB" id="A0A8H3GIX9"/>
<evidence type="ECO:0000313" key="3">
    <source>
        <dbReference type="Proteomes" id="UP000663850"/>
    </source>
</evidence>